<dbReference type="InterPro" id="IPR010710">
    <property type="entry name" value="DUF1289"/>
</dbReference>
<evidence type="ECO:0000313" key="1">
    <source>
        <dbReference type="EMBL" id="QWT47783.1"/>
    </source>
</evidence>
<accession>A0A975SK81</accession>
<evidence type="ECO:0000313" key="2">
    <source>
        <dbReference type="Proteomes" id="UP000683428"/>
    </source>
</evidence>
<dbReference type="PANTHER" id="PTHR35175:SF2">
    <property type="entry name" value="DUF1289 DOMAIN-CONTAINING PROTEIN"/>
    <property type="match status" value="1"/>
</dbReference>
<dbReference type="AlphaFoldDB" id="A0A975SK81"/>
<dbReference type="Pfam" id="PF06945">
    <property type="entry name" value="DUF1289"/>
    <property type="match status" value="1"/>
</dbReference>
<sequence>MDAIEEERVASPCIRVCRMNEEHGFCEGCFRSLEEIYAWREADNGRRQDILEQSRARRQQWDPEGAALRGEA</sequence>
<dbReference type="PANTHER" id="PTHR35175">
    <property type="entry name" value="DUF1289 DOMAIN-CONTAINING PROTEIN"/>
    <property type="match status" value="1"/>
</dbReference>
<reference evidence="1" key="1">
    <citation type="submission" date="2020-11" db="EMBL/GenBank/DDBJ databases">
        <title>Azospira inquinata sp. nov.</title>
        <authorList>
            <person name="Moe W.M."/>
            <person name="Mikes M.C."/>
        </authorList>
    </citation>
    <scope>NUCLEOTIDE SEQUENCE</scope>
    <source>
        <strain evidence="1">Azo-3</strain>
    </source>
</reference>
<dbReference type="RefSeq" id="WP_216130297.1">
    <property type="nucleotide sequence ID" value="NZ_CP064782.1"/>
</dbReference>
<dbReference type="KEGG" id="aiq:Azoinq_07800"/>
<keyword evidence="2" id="KW-1185">Reference proteome</keyword>
<name>A0A975SK81_9RHOO</name>
<dbReference type="EMBL" id="CP064782">
    <property type="protein sequence ID" value="QWT47783.1"/>
    <property type="molecule type" value="Genomic_DNA"/>
</dbReference>
<organism evidence="1 2">
    <name type="scientific">Azospira inquinata</name>
    <dbReference type="NCBI Taxonomy" id="2785627"/>
    <lineage>
        <taxon>Bacteria</taxon>
        <taxon>Pseudomonadati</taxon>
        <taxon>Pseudomonadota</taxon>
        <taxon>Betaproteobacteria</taxon>
        <taxon>Rhodocyclales</taxon>
        <taxon>Rhodocyclaceae</taxon>
        <taxon>Azospira</taxon>
    </lineage>
</organism>
<gene>
    <name evidence="1" type="ORF">Azoinq_07800</name>
</gene>
<proteinExistence type="predicted"/>
<dbReference type="Proteomes" id="UP000683428">
    <property type="component" value="Chromosome"/>
</dbReference>
<protein>
    <submittedName>
        <fullName evidence="1">DUF1289 domain-containing protein</fullName>
    </submittedName>
</protein>